<keyword evidence="1" id="KW-0472">Membrane</keyword>
<protein>
    <submittedName>
        <fullName evidence="2">Uncharacterized protein</fullName>
    </submittedName>
</protein>
<feature type="non-terminal residue" evidence="2">
    <location>
        <position position="121"/>
    </location>
</feature>
<dbReference type="AlphaFoldDB" id="A0A383AHW4"/>
<keyword evidence="1" id="KW-1133">Transmembrane helix</keyword>
<proteinExistence type="predicted"/>
<name>A0A383AHW4_9ZZZZ</name>
<feature type="transmembrane region" description="Helical" evidence="1">
    <location>
        <begin position="34"/>
        <end position="57"/>
    </location>
</feature>
<dbReference type="GO" id="GO:0008233">
    <property type="term" value="F:peptidase activity"/>
    <property type="evidence" value="ECO:0007669"/>
    <property type="project" value="InterPro"/>
</dbReference>
<feature type="transmembrane region" description="Helical" evidence="1">
    <location>
        <begin position="5"/>
        <end position="22"/>
    </location>
</feature>
<dbReference type="InterPro" id="IPR026898">
    <property type="entry name" value="PrsW"/>
</dbReference>
<organism evidence="2">
    <name type="scientific">marine metagenome</name>
    <dbReference type="NCBI Taxonomy" id="408172"/>
    <lineage>
        <taxon>unclassified sequences</taxon>
        <taxon>metagenomes</taxon>
        <taxon>ecological metagenomes</taxon>
    </lineage>
</organism>
<sequence length="121" mass="13150">MIWILLAILFVVPLVVVYFIIIRSVDRYAPAPLWHLYLCLVWGAVGAVIPSVVGGLLGQEALNMALNEHDTKQGAEIVENASATFVAPLVEEPAKALGLLAIYVLSRRRVHETHGPLDGVV</sequence>
<gene>
    <name evidence="2" type="ORF">METZ01_LOCUS459552</name>
</gene>
<reference evidence="2" key="1">
    <citation type="submission" date="2018-05" db="EMBL/GenBank/DDBJ databases">
        <authorList>
            <person name="Lanie J.A."/>
            <person name="Ng W.-L."/>
            <person name="Kazmierczak K.M."/>
            <person name="Andrzejewski T.M."/>
            <person name="Davidsen T.M."/>
            <person name="Wayne K.J."/>
            <person name="Tettelin H."/>
            <person name="Glass J.I."/>
            <person name="Rusch D."/>
            <person name="Podicherti R."/>
            <person name="Tsui H.-C.T."/>
            <person name="Winkler M.E."/>
        </authorList>
    </citation>
    <scope>NUCLEOTIDE SEQUENCE</scope>
</reference>
<evidence type="ECO:0000313" key="2">
    <source>
        <dbReference type="EMBL" id="SVE06698.1"/>
    </source>
</evidence>
<dbReference type="EMBL" id="UINC01191854">
    <property type="protein sequence ID" value="SVE06698.1"/>
    <property type="molecule type" value="Genomic_DNA"/>
</dbReference>
<evidence type="ECO:0000256" key="1">
    <source>
        <dbReference type="SAM" id="Phobius"/>
    </source>
</evidence>
<accession>A0A383AHW4</accession>
<keyword evidence="1" id="KW-0812">Transmembrane</keyword>
<dbReference type="Pfam" id="PF13367">
    <property type="entry name" value="PrsW-protease"/>
    <property type="match status" value="1"/>
</dbReference>